<reference evidence="3 4" key="1">
    <citation type="journal article" date="2024" name="Plant Biotechnol. J.">
        <title>Dendrobium thyrsiflorum genome and its molecular insights into genes involved in important horticultural traits.</title>
        <authorList>
            <person name="Chen B."/>
            <person name="Wang J.Y."/>
            <person name="Zheng P.J."/>
            <person name="Li K.L."/>
            <person name="Liang Y.M."/>
            <person name="Chen X.F."/>
            <person name="Zhang C."/>
            <person name="Zhao X."/>
            <person name="He X."/>
            <person name="Zhang G.Q."/>
            <person name="Liu Z.J."/>
            <person name="Xu Q."/>
        </authorList>
    </citation>
    <scope>NUCLEOTIDE SEQUENCE [LARGE SCALE GENOMIC DNA]</scope>
    <source>
        <strain evidence="3">GZMU011</strain>
    </source>
</reference>
<evidence type="ECO:0000313" key="3">
    <source>
        <dbReference type="EMBL" id="KAL0915518.1"/>
    </source>
</evidence>
<dbReference type="Pfam" id="PF07651">
    <property type="entry name" value="ANTH"/>
    <property type="match status" value="1"/>
</dbReference>
<sequence length="646" mass="72546">MLKQLERVLGVKWKSPTESVLDLKGLTIARTSTFKQRPNQAGSSKSGKEKSPKRKTKLKKFKEKRTTTQRAIDCLDEYYQTVRHPIKLADFMSELKVAEAEEANEETLPVETCRVISVTPVAPIKDKYDEELAVEICLATSSMDYSSEEDLYFPREVEFEHDITSQMEHVQLEGDSEPEGECLDAMMADSGEDTPSNDSEPDEIAQVQLRSDKRLLPPPKKGVSNNDKGNEILINENIIPEDPKKKDTSAKVSEVVNSYMLRDSCLIKRNAELDTIELLQHLPALQQLLFRLLGCQPQGAAIYNTVIHRALSIIVSESIKIYIAINICILNLVDKAKSLSKFYDICRRSDFGRGQKFVKIEQPPASFVAAMEEYVKAPSPQLLGYKNVVEPNKRIVGPMPKLAFEHKKVDLHDKNQRQPTTAPIQLTHLVPNLLVDEYAQSHLPIPDPVKDFLHLDDFHDRATSLEEKNSSVFSIVSNDNPMNNVNSSDRSGGSKEWELALMTASSSNTKLVAPFNKLKLESLYVDQISRTTNQNSCYTNPFESDQYTHDPFYASDGMDLPSNLQNQAMGREINPFGPTGVSSFPAQDPYTGHCEGIQQCAVELSLQGHPVECEVADLRVKDEWSFLCQLVHHFDVIEDASLAEEG</sequence>
<gene>
    <name evidence="3" type="ORF">M5K25_015944</name>
</gene>
<evidence type="ECO:0000259" key="2">
    <source>
        <dbReference type="Pfam" id="PF07651"/>
    </source>
</evidence>
<dbReference type="InterPro" id="IPR011417">
    <property type="entry name" value="ANTH_dom"/>
</dbReference>
<dbReference type="SUPFAM" id="SSF89009">
    <property type="entry name" value="GAT-like domain"/>
    <property type="match status" value="1"/>
</dbReference>
<dbReference type="InterPro" id="IPR014712">
    <property type="entry name" value="ANTH_dom_sf"/>
</dbReference>
<evidence type="ECO:0000313" key="4">
    <source>
        <dbReference type="Proteomes" id="UP001552299"/>
    </source>
</evidence>
<dbReference type="Proteomes" id="UP001552299">
    <property type="component" value="Unassembled WGS sequence"/>
</dbReference>
<proteinExistence type="predicted"/>
<dbReference type="Gene3D" id="1.20.58.150">
    <property type="entry name" value="ANTH domain"/>
    <property type="match status" value="1"/>
</dbReference>
<dbReference type="InterPro" id="IPR045192">
    <property type="entry name" value="AP180-like"/>
</dbReference>
<accession>A0ABD0USK0</accession>
<name>A0ABD0USK0_DENTH</name>
<comment type="caution">
    <text evidence="3">The sequence shown here is derived from an EMBL/GenBank/DDBJ whole genome shotgun (WGS) entry which is preliminary data.</text>
</comment>
<dbReference type="PANTHER" id="PTHR22951:SF97">
    <property type="entry name" value="ENTH DOMAIN-CONTAINING PROTEIN"/>
    <property type="match status" value="1"/>
</dbReference>
<feature type="region of interest" description="Disordered" evidence="1">
    <location>
        <begin position="172"/>
        <end position="202"/>
    </location>
</feature>
<dbReference type="EMBL" id="JANQDX010000012">
    <property type="protein sequence ID" value="KAL0915518.1"/>
    <property type="molecule type" value="Genomic_DNA"/>
</dbReference>
<organism evidence="3 4">
    <name type="scientific">Dendrobium thyrsiflorum</name>
    <name type="common">Pinecone-like raceme dendrobium</name>
    <name type="synonym">Orchid</name>
    <dbReference type="NCBI Taxonomy" id="117978"/>
    <lineage>
        <taxon>Eukaryota</taxon>
        <taxon>Viridiplantae</taxon>
        <taxon>Streptophyta</taxon>
        <taxon>Embryophyta</taxon>
        <taxon>Tracheophyta</taxon>
        <taxon>Spermatophyta</taxon>
        <taxon>Magnoliopsida</taxon>
        <taxon>Liliopsida</taxon>
        <taxon>Asparagales</taxon>
        <taxon>Orchidaceae</taxon>
        <taxon>Epidendroideae</taxon>
        <taxon>Malaxideae</taxon>
        <taxon>Dendrobiinae</taxon>
        <taxon>Dendrobium</taxon>
    </lineage>
</organism>
<feature type="compositionally biased region" description="Basic residues" evidence="1">
    <location>
        <begin position="51"/>
        <end position="63"/>
    </location>
</feature>
<feature type="domain" description="AP180 N-terminal homology (ANTH)" evidence="2">
    <location>
        <begin position="269"/>
        <end position="340"/>
    </location>
</feature>
<keyword evidence="4" id="KW-1185">Reference proteome</keyword>
<protein>
    <recommendedName>
        <fullName evidence="2">AP180 N-terminal homology (ANTH) domain-containing protein</fullName>
    </recommendedName>
</protein>
<dbReference type="PANTHER" id="PTHR22951">
    <property type="entry name" value="CLATHRIN ASSEMBLY PROTEIN"/>
    <property type="match status" value="1"/>
</dbReference>
<feature type="region of interest" description="Disordered" evidence="1">
    <location>
        <begin position="32"/>
        <end position="64"/>
    </location>
</feature>
<dbReference type="AlphaFoldDB" id="A0ABD0USK0"/>
<evidence type="ECO:0000256" key="1">
    <source>
        <dbReference type="SAM" id="MobiDB-lite"/>
    </source>
</evidence>
<feature type="compositionally biased region" description="Polar residues" evidence="1">
    <location>
        <begin position="32"/>
        <end position="42"/>
    </location>
</feature>